<name>A0A9D2BQM9_9BACT</name>
<dbReference type="Proteomes" id="UP000823847">
    <property type="component" value="Unassembled WGS sequence"/>
</dbReference>
<evidence type="ECO:0000256" key="1">
    <source>
        <dbReference type="ARBA" id="ARBA00008791"/>
    </source>
</evidence>
<reference evidence="3" key="1">
    <citation type="journal article" date="2021" name="PeerJ">
        <title>Extensive microbial diversity within the chicken gut microbiome revealed by metagenomics and culture.</title>
        <authorList>
            <person name="Gilroy R."/>
            <person name="Ravi A."/>
            <person name="Getino M."/>
            <person name="Pursley I."/>
            <person name="Horton D.L."/>
            <person name="Alikhan N.F."/>
            <person name="Baker D."/>
            <person name="Gharbi K."/>
            <person name="Hall N."/>
            <person name="Watson M."/>
            <person name="Adriaenssens E.M."/>
            <person name="Foster-Nyarko E."/>
            <person name="Jarju S."/>
            <person name="Secka A."/>
            <person name="Antonio M."/>
            <person name="Oren A."/>
            <person name="Chaudhuri R.R."/>
            <person name="La Ragione R."/>
            <person name="Hildebrand F."/>
            <person name="Pallen M.J."/>
        </authorList>
    </citation>
    <scope>NUCLEOTIDE SEQUENCE</scope>
    <source>
        <strain evidence="3">ChiHecec2B26-12326</strain>
    </source>
</reference>
<proteinExistence type="inferred from homology"/>
<gene>
    <name evidence="3" type="ORF">H9848_09610</name>
</gene>
<comment type="caution">
    <text evidence="3">The sequence shown here is derived from an EMBL/GenBank/DDBJ whole genome shotgun (WGS) entry which is preliminary data.</text>
</comment>
<dbReference type="CDD" id="cd00293">
    <property type="entry name" value="USP-like"/>
    <property type="match status" value="2"/>
</dbReference>
<dbReference type="InterPro" id="IPR014729">
    <property type="entry name" value="Rossmann-like_a/b/a_fold"/>
</dbReference>
<dbReference type="EMBL" id="DXEN01000072">
    <property type="protein sequence ID" value="HIX86845.1"/>
    <property type="molecule type" value="Genomic_DNA"/>
</dbReference>
<protein>
    <submittedName>
        <fullName evidence="3">Universal stress protein</fullName>
    </submittedName>
</protein>
<dbReference type="Pfam" id="PF00582">
    <property type="entry name" value="Usp"/>
    <property type="match status" value="1"/>
</dbReference>
<sequence length="374" mass="42958">MEDKLVTLAIHTFEKAQILKTILETEGIEVYIHNVNLIQPVVSAGVRVRIKESDLPHALRIIEDNKWSEDAKEEEEKGDADQTRKVLIPIDFSDYSMKACDLGINYAAVVGAEVMIMHAYFNPYFPSAIPLGETLSYQMNEEESLQELLRRVRGNMEDICSLIEKKMEDGELPRVTYDYVLREGLPEEEIIAYSKEYRPTLIVMGTRGKDQKEVDLIGSVTGEVIELNKVPVLAIPENVPFTNLRDAKHIAFATSFNQRDLVAFDKFMELIKDFDFSIHLFNISTSRDEWNEIRLSGVREYFKKQYPDANLSYTVLADGDLLLAIEKFVRDEHIDVIALSSYRRNLLARMFNPSIARKMLFHTDTPLLVIDSKR</sequence>
<dbReference type="InterPro" id="IPR006016">
    <property type="entry name" value="UspA"/>
</dbReference>
<dbReference type="PANTHER" id="PTHR46268">
    <property type="entry name" value="STRESS RESPONSE PROTEIN NHAX"/>
    <property type="match status" value="1"/>
</dbReference>
<dbReference type="SUPFAM" id="SSF52402">
    <property type="entry name" value="Adenine nucleotide alpha hydrolases-like"/>
    <property type="match status" value="2"/>
</dbReference>
<evidence type="ECO:0000313" key="4">
    <source>
        <dbReference type="Proteomes" id="UP000823847"/>
    </source>
</evidence>
<reference evidence="3" key="2">
    <citation type="submission" date="2021-04" db="EMBL/GenBank/DDBJ databases">
        <authorList>
            <person name="Gilroy R."/>
        </authorList>
    </citation>
    <scope>NUCLEOTIDE SEQUENCE</scope>
    <source>
        <strain evidence="3">ChiHecec2B26-12326</strain>
    </source>
</reference>
<dbReference type="Gene3D" id="3.40.50.620">
    <property type="entry name" value="HUPs"/>
    <property type="match status" value="2"/>
</dbReference>
<evidence type="ECO:0000313" key="3">
    <source>
        <dbReference type="EMBL" id="HIX86845.1"/>
    </source>
</evidence>
<comment type="similarity">
    <text evidence="1">Belongs to the universal stress protein A family.</text>
</comment>
<accession>A0A9D2BQM9</accession>
<dbReference type="InterPro" id="IPR006015">
    <property type="entry name" value="Universal_stress_UspA"/>
</dbReference>
<dbReference type="AlphaFoldDB" id="A0A9D2BQM9"/>
<dbReference type="PANTHER" id="PTHR46268:SF6">
    <property type="entry name" value="UNIVERSAL STRESS PROTEIN UP12"/>
    <property type="match status" value="1"/>
</dbReference>
<organism evidence="3 4">
    <name type="scientific">Candidatus Parabacteroides intestinigallinarum</name>
    <dbReference type="NCBI Taxonomy" id="2838722"/>
    <lineage>
        <taxon>Bacteria</taxon>
        <taxon>Pseudomonadati</taxon>
        <taxon>Bacteroidota</taxon>
        <taxon>Bacteroidia</taxon>
        <taxon>Bacteroidales</taxon>
        <taxon>Tannerellaceae</taxon>
        <taxon>Parabacteroides</taxon>
    </lineage>
</organism>
<feature type="domain" description="UspA" evidence="2">
    <location>
        <begin position="84"/>
        <end position="236"/>
    </location>
</feature>
<dbReference type="PRINTS" id="PR01438">
    <property type="entry name" value="UNVRSLSTRESS"/>
</dbReference>
<evidence type="ECO:0000259" key="2">
    <source>
        <dbReference type="Pfam" id="PF00582"/>
    </source>
</evidence>